<dbReference type="EMBL" id="JABXBU010000011">
    <property type="protein sequence ID" value="KAF8790349.1"/>
    <property type="molecule type" value="Genomic_DNA"/>
</dbReference>
<gene>
    <name evidence="1" type="ORF">HNY73_005382</name>
</gene>
<evidence type="ECO:0000313" key="1">
    <source>
        <dbReference type="EMBL" id="KAF8790349.1"/>
    </source>
</evidence>
<reference evidence="1" key="2">
    <citation type="submission" date="2020-06" db="EMBL/GenBank/DDBJ databases">
        <authorList>
            <person name="Sheffer M."/>
        </authorList>
    </citation>
    <scope>NUCLEOTIDE SEQUENCE</scope>
</reference>
<evidence type="ECO:0000313" key="2">
    <source>
        <dbReference type="Proteomes" id="UP000807504"/>
    </source>
</evidence>
<accession>A0A8T0FLA5</accession>
<dbReference type="Proteomes" id="UP000807504">
    <property type="component" value="Unassembled WGS sequence"/>
</dbReference>
<keyword evidence="2" id="KW-1185">Reference proteome</keyword>
<comment type="caution">
    <text evidence="1">The sequence shown here is derived from an EMBL/GenBank/DDBJ whole genome shotgun (WGS) entry which is preliminary data.</text>
</comment>
<sequence>MRSVFKAFSFWERFPECSGSTYYSVGVFLLFARKARRSGKWTGRRVGCKELFLVVGVDFTRKKKKAGRPLYPSGKPPQGRAAVNWPDWIRSPDLVFSENEHKLPYFRRTHLLPMFLRDVLRNI</sequence>
<proteinExistence type="predicted"/>
<reference evidence="1" key="1">
    <citation type="journal article" date="2020" name="bioRxiv">
        <title>Chromosome-level reference genome of the European wasp spider Argiope bruennichi: a resource for studies on range expansion and evolutionary adaptation.</title>
        <authorList>
            <person name="Sheffer M.M."/>
            <person name="Hoppe A."/>
            <person name="Krehenwinkel H."/>
            <person name="Uhl G."/>
            <person name="Kuss A.W."/>
            <person name="Jensen L."/>
            <person name="Jensen C."/>
            <person name="Gillespie R.G."/>
            <person name="Hoff K.J."/>
            <person name="Prost S."/>
        </authorList>
    </citation>
    <scope>NUCLEOTIDE SEQUENCE</scope>
</reference>
<protein>
    <submittedName>
        <fullName evidence="1">Uncharacterized protein</fullName>
    </submittedName>
</protein>
<dbReference type="AlphaFoldDB" id="A0A8T0FLA5"/>
<name>A0A8T0FLA5_ARGBR</name>
<organism evidence="1 2">
    <name type="scientific">Argiope bruennichi</name>
    <name type="common">Wasp spider</name>
    <name type="synonym">Aranea bruennichi</name>
    <dbReference type="NCBI Taxonomy" id="94029"/>
    <lineage>
        <taxon>Eukaryota</taxon>
        <taxon>Metazoa</taxon>
        <taxon>Ecdysozoa</taxon>
        <taxon>Arthropoda</taxon>
        <taxon>Chelicerata</taxon>
        <taxon>Arachnida</taxon>
        <taxon>Araneae</taxon>
        <taxon>Araneomorphae</taxon>
        <taxon>Entelegynae</taxon>
        <taxon>Araneoidea</taxon>
        <taxon>Araneidae</taxon>
        <taxon>Argiope</taxon>
    </lineage>
</organism>